<organism evidence="1 2">
    <name type="scientific">Caenorhabditis auriculariae</name>
    <dbReference type="NCBI Taxonomy" id="2777116"/>
    <lineage>
        <taxon>Eukaryota</taxon>
        <taxon>Metazoa</taxon>
        <taxon>Ecdysozoa</taxon>
        <taxon>Nematoda</taxon>
        <taxon>Chromadorea</taxon>
        <taxon>Rhabditida</taxon>
        <taxon>Rhabditina</taxon>
        <taxon>Rhabditomorpha</taxon>
        <taxon>Rhabditoidea</taxon>
        <taxon>Rhabditidae</taxon>
        <taxon>Peloderinae</taxon>
        <taxon>Caenorhabditis</taxon>
    </lineage>
</organism>
<dbReference type="GO" id="GO:0016020">
    <property type="term" value="C:membrane"/>
    <property type="evidence" value="ECO:0007669"/>
    <property type="project" value="InterPro"/>
</dbReference>
<dbReference type="Proteomes" id="UP000835052">
    <property type="component" value="Unassembled WGS sequence"/>
</dbReference>
<dbReference type="SUPFAM" id="SSF49313">
    <property type="entry name" value="Cadherin-like"/>
    <property type="match status" value="1"/>
</dbReference>
<dbReference type="InterPro" id="IPR015919">
    <property type="entry name" value="Cadherin-like_sf"/>
</dbReference>
<gene>
    <name evidence="1" type="ORF">CAUJ_LOCUS5409</name>
</gene>
<evidence type="ECO:0000313" key="1">
    <source>
        <dbReference type="EMBL" id="CAD6189490.1"/>
    </source>
</evidence>
<name>A0A8S1H8K4_9PELO</name>
<keyword evidence="2" id="KW-1185">Reference proteome</keyword>
<comment type="caution">
    <text evidence="1">The sequence shown here is derived from an EMBL/GenBank/DDBJ whole genome shotgun (WGS) entry which is preliminary data.</text>
</comment>
<evidence type="ECO:0000313" key="2">
    <source>
        <dbReference type="Proteomes" id="UP000835052"/>
    </source>
</evidence>
<sequence length="935" mass="103696">MKVFSEPFSLVVNQQATDTGLVQHPRCSDLLSRSGKMKNRKSGDKTLLTAEQLPRIEFEPSVVKFHGQKVLATVRGSIRGSVGFWNSQNEEFSIIHSRRTVGINESFWTTLEFAQPAPSEKCNVRTVSIPFIFLPDGSDVPIHTSSDILVQYSDDLDVVCDASGAPTVTARSTSVMCNCGDGARVKCRRRYRSATACGSAWSRIADDTVSLEVLTGFLLMVFECHDVSVHFDELKEVLLCVASIESDCPIGRRRSKRQEYQNDYPVGLVNHLSALDSRLGVTLNKVMPVLNALDVQTIRISSLFIDFIDRLQKVFPPEILEDTDRDSIDLFLTSIADDSDGGNFVSSEEEIKLDGKVERLVNVWNATVKAWKSGRINGLTDDEGGVPYADVKQLVVASDRLKTIARQNVAPNPFAMLHDYMATMLQTKENQQSECARATVQIDDENVEEGTQMRIRAFFENKHNTTLTNIGVTMNFVREDPNTPNVDFNVGPSWSAGIASLSGLGTLPASESFEIHWTRFVSTPRRLTRIAKFQPIIILAFAVDGRQNQQKLFAPQITVHPKRSVRVLNIIKDDLSPKIEDVEDFSVLTAVLNPGYSPIDNLRVNFDGLKIENFEESFEVESTSIDGKRLDSPTLSPQLNQLPSGGTKMIKTRIKSGQAMSRVSRVNLTCSSDGRLLPLEAVDTYAIRAVAPSHNGMLLASPSQSRPLFFFRPSGGTMTNIIQLDYLSTQNSTSNTVFAAFRNPESTGFSGALWASMPMPKIPKNQKLVEIMDRRGQRPRTLQPVTWVSEDEMGTQRLNWIDYGASLPAQVLTYELIFGDPETFDSGPLFDQSQYRVQIPPDFSLSIGTLVGQISAEGENLEYSLFSPDNERRFTVDPENGQIFFDFDDLPLESDEYCLILEARDSQGKTSRVPVAVNNGGFCGGALFSGGGARF</sequence>
<reference evidence="1" key="1">
    <citation type="submission" date="2020-10" db="EMBL/GenBank/DDBJ databases">
        <authorList>
            <person name="Kikuchi T."/>
        </authorList>
    </citation>
    <scope>NUCLEOTIDE SEQUENCE</scope>
    <source>
        <strain evidence="1">NKZ352</strain>
    </source>
</reference>
<dbReference type="OrthoDB" id="5790562at2759"/>
<dbReference type="GO" id="GO:0005509">
    <property type="term" value="F:calcium ion binding"/>
    <property type="evidence" value="ECO:0007669"/>
    <property type="project" value="InterPro"/>
</dbReference>
<dbReference type="CDD" id="cd11304">
    <property type="entry name" value="Cadherin_repeat"/>
    <property type="match status" value="1"/>
</dbReference>
<proteinExistence type="predicted"/>
<dbReference type="AlphaFoldDB" id="A0A8S1H8K4"/>
<dbReference type="EMBL" id="CAJGYM010000011">
    <property type="protein sequence ID" value="CAD6189490.1"/>
    <property type="molecule type" value="Genomic_DNA"/>
</dbReference>
<dbReference type="Gene3D" id="2.60.40.60">
    <property type="entry name" value="Cadherins"/>
    <property type="match status" value="1"/>
</dbReference>
<evidence type="ECO:0008006" key="3">
    <source>
        <dbReference type="Google" id="ProtNLM"/>
    </source>
</evidence>
<protein>
    <recommendedName>
        <fullName evidence="3">Cadherin domain-containing protein</fullName>
    </recommendedName>
</protein>
<accession>A0A8S1H8K4</accession>